<name>A0A8J6NSQ9_9BACT</name>
<dbReference type="GO" id="GO:0044780">
    <property type="term" value="P:bacterial-type flagellum assembly"/>
    <property type="evidence" value="ECO:0007669"/>
    <property type="project" value="InterPro"/>
</dbReference>
<dbReference type="InterPro" id="IPR036584">
    <property type="entry name" value="FliS_sf"/>
</dbReference>
<organism evidence="7 8">
    <name type="scientific">Candidatus Desulfatibia vada</name>
    <dbReference type="NCBI Taxonomy" id="2841696"/>
    <lineage>
        <taxon>Bacteria</taxon>
        <taxon>Pseudomonadati</taxon>
        <taxon>Thermodesulfobacteriota</taxon>
        <taxon>Desulfobacteria</taxon>
        <taxon>Desulfobacterales</taxon>
        <taxon>Desulfobacterales incertae sedis</taxon>
        <taxon>Candidatus Desulfatibia</taxon>
    </lineage>
</organism>
<evidence type="ECO:0000313" key="7">
    <source>
        <dbReference type="EMBL" id="MBC8432299.1"/>
    </source>
</evidence>
<dbReference type="Pfam" id="PF02561">
    <property type="entry name" value="FliS"/>
    <property type="match status" value="1"/>
</dbReference>
<protein>
    <recommendedName>
        <fullName evidence="6">Flagellar secretion chaperone FliS</fullName>
    </recommendedName>
</protein>
<evidence type="ECO:0000256" key="1">
    <source>
        <dbReference type="ARBA" id="ARBA00004514"/>
    </source>
</evidence>
<keyword evidence="7" id="KW-0969">Cilium</keyword>
<sequence length="149" mass="17175">MYQQNGIQFYRRTNVVTADPGKLVIMCYEGAIDNLIIAKQKYAEKKYEDKSRHINKAKDIIDELMCSLDFKKGGVIARNLESLYNYMIRRILLADANRSMDIIDEVVGMLRELLSAWEEVFAKPEIELQAKAVRLDANSKQQVSGYMTM</sequence>
<dbReference type="GO" id="GO:0071973">
    <property type="term" value="P:bacterial-type flagellum-dependent cell motility"/>
    <property type="evidence" value="ECO:0007669"/>
    <property type="project" value="TreeGrafter"/>
</dbReference>
<comment type="subcellular location">
    <subcellularLocation>
        <location evidence="1 6">Cytoplasm</location>
        <location evidence="1 6">Cytosol</location>
    </subcellularLocation>
</comment>
<dbReference type="EMBL" id="JACNIG010000216">
    <property type="protein sequence ID" value="MBC8432299.1"/>
    <property type="molecule type" value="Genomic_DNA"/>
</dbReference>
<keyword evidence="3 6" id="KW-0963">Cytoplasm</keyword>
<dbReference type="InterPro" id="IPR003713">
    <property type="entry name" value="FliS"/>
</dbReference>
<keyword evidence="7" id="KW-0282">Flagellum</keyword>
<dbReference type="PIRSF" id="PIRSF039090">
    <property type="entry name" value="Flis"/>
    <property type="match status" value="1"/>
</dbReference>
<dbReference type="PANTHER" id="PTHR34773">
    <property type="entry name" value="FLAGELLAR SECRETION CHAPERONE FLIS"/>
    <property type="match status" value="1"/>
</dbReference>
<dbReference type="AlphaFoldDB" id="A0A8J6NSQ9"/>
<evidence type="ECO:0000256" key="5">
    <source>
        <dbReference type="ARBA" id="ARBA00023186"/>
    </source>
</evidence>
<dbReference type="NCBIfam" id="TIGR00208">
    <property type="entry name" value="fliS"/>
    <property type="match status" value="1"/>
</dbReference>
<comment type="caution">
    <text evidence="7">The sequence shown here is derived from an EMBL/GenBank/DDBJ whole genome shotgun (WGS) entry which is preliminary data.</text>
</comment>
<dbReference type="SUPFAM" id="SSF101116">
    <property type="entry name" value="Flagellar export chaperone FliS"/>
    <property type="match status" value="1"/>
</dbReference>
<accession>A0A8J6NSQ9</accession>
<proteinExistence type="inferred from homology"/>
<gene>
    <name evidence="7" type="primary">fliS</name>
    <name evidence="7" type="ORF">H8D96_10305</name>
</gene>
<dbReference type="Proteomes" id="UP000605201">
    <property type="component" value="Unassembled WGS sequence"/>
</dbReference>
<evidence type="ECO:0000256" key="2">
    <source>
        <dbReference type="ARBA" id="ARBA00008787"/>
    </source>
</evidence>
<keyword evidence="7" id="KW-0966">Cell projection</keyword>
<evidence type="ECO:0000256" key="3">
    <source>
        <dbReference type="ARBA" id="ARBA00022490"/>
    </source>
</evidence>
<reference evidence="7 8" key="1">
    <citation type="submission" date="2020-08" db="EMBL/GenBank/DDBJ databases">
        <title>Bridging the membrane lipid divide: bacteria of the FCB group superphylum have the potential to synthesize archaeal ether lipids.</title>
        <authorList>
            <person name="Villanueva L."/>
            <person name="Von Meijenfeldt F.A.B."/>
            <person name="Westbye A.B."/>
            <person name="Yadav S."/>
            <person name="Hopmans E.C."/>
            <person name="Dutilh B.E."/>
            <person name="Sinninghe Damste J.S."/>
        </authorList>
    </citation>
    <scope>NUCLEOTIDE SEQUENCE [LARGE SCALE GENOMIC DNA]</scope>
    <source>
        <strain evidence="7">NIOZ-UU17</strain>
    </source>
</reference>
<keyword evidence="5" id="KW-0143">Chaperone</keyword>
<dbReference type="GO" id="GO:0005829">
    <property type="term" value="C:cytosol"/>
    <property type="evidence" value="ECO:0007669"/>
    <property type="project" value="UniProtKB-SubCell"/>
</dbReference>
<evidence type="ECO:0000256" key="6">
    <source>
        <dbReference type="PIRNR" id="PIRNR039090"/>
    </source>
</evidence>
<dbReference type="CDD" id="cd16098">
    <property type="entry name" value="FliS"/>
    <property type="match status" value="1"/>
</dbReference>
<dbReference type="Gene3D" id="1.20.120.340">
    <property type="entry name" value="Flagellar protein FliS"/>
    <property type="match status" value="1"/>
</dbReference>
<evidence type="ECO:0000256" key="4">
    <source>
        <dbReference type="ARBA" id="ARBA00022795"/>
    </source>
</evidence>
<comment type="similarity">
    <text evidence="2 6">Belongs to the FliS family.</text>
</comment>
<dbReference type="PANTHER" id="PTHR34773:SF1">
    <property type="entry name" value="FLAGELLAR SECRETION CHAPERONE FLIS"/>
    <property type="match status" value="1"/>
</dbReference>
<keyword evidence="4 6" id="KW-1005">Bacterial flagellum biogenesis</keyword>
<evidence type="ECO:0000313" key="8">
    <source>
        <dbReference type="Proteomes" id="UP000605201"/>
    </source>
</evidence>